<evidence type="ECO:0000313" key="3">
    <source>
        <dbReference type="Proteomes" id="UP000198901"/>
    </source>
</evidence>
<proteinExistence type="predicted"/>
<name>A0A1G9M7U5_9BACT</name>
<dbReference type="Proteomes" id="UP000198901">
    <property type="component" value="Unassembled WGS sequence"/>
</dbReference>
<feature type="chain" id="PRO_5011770377" description="Outer membrane protein beta-barrel domain-containing protein" evidence="1">
    <location>
        <begin position="20"/>
        <end position="281"/>
    </location>
</feature>
<dbReference type="RefSeq" id="WP_093199819.1">
    <property type="nucleotide sequence ID" value="NZ_FNGS01000003.1"/>
</dbReference>
<keyword evidence="3" id="KW-1185">Reference proteome</keyword>
<evidence type="ECO:0008006" key="4">
    <source>
        <dbReference type="Google" id="ProtNLM"/>
    </source>
</evidence>
<evidence type="ECO:0000256" key="1">
    <source>
        <dbReference type="SAM" id="SignalP"/>
    </source>
</evidence>
<reference evidence="2 3" key="1">
    <citation type="submission" date="2016-10" db="EMBL/GenBank/DDBJ databases">
        <authorList>
            <person name="de Groot N.N."/>
        </authorList>
    </citation>
    <scope>NUCLEOTIDE SEQUENCE [LARGE SCALE GENOMIC DNA]</scope>
    <source>
        <strain evidence="2 3">DSM 21668</strain>
    </source>
</reference>
<dbReference type="OrthoDB" id="792799at2"/>
<dbReference type="PROSITE" id="PS51257">
    <property type="entry name" value="PROKAR_LIPOPROTEIN"/>
    <property type="match status" value="1"/>
</dbReference>
<sequence>MKYAYLLPLALLASGCVQTYRLGAGLHTHDLFYQAKPLTPLDSTIASATYVGGQVVAGSGYGGGLKAQQDEHFLGLLQVSRAHSWRNGAVSYGAFGYTGYYRVGQYTFSEYDTGGMKLPSIYQGSYSFTGWGLRGSAYFNTQLDPKFAWRFLGVEWAYSTEYGNLTDLRQRIPQKQIRNGSYVTDKWLIVSDQSMVTLAIATEAEISSDRAKDKSFVMKYAVGRSLSGYLGEGWFNTANFTAAYQYHRHTFHLHIGNINRKGAYQFGYQFRLEQKRKPPRP</sequence>
<evidence type="ECO:0000313" key="2">
    <source>
        <dbReference type="EMBL" id="SDL70011.1"/>
    </source>
</evidence>
<dbReference type="EMBL" id="FNGS01000003">
    <property type="protein sequence ID" value="SDL70011.1"/>
    <property type="molecule type" value="Genomic_DNA"/>
</dbReference>
<dbReference type="AlphaFoldDB" id="A0A1G9M7U5"/>
<feature type="signal peptide" evidence="1">
    <location>
        <begin position="1"/>
        <end position="19"/>
    </location>
</feature>
<organism evidence="2 3">
    <name type="scientific">Siphonobacter aquaeclarae</name>
    <dbReference type="NCBI Taxonomy" id="563176"/>
    <lineage>
        <taxon>Bacteria</taxon>
        <taxon>Pseudomonadati</taxon>
        <taxon>Bacteroidota</taxon>
        <taxon>Cytophagia</taxon>
        <taxon>Cytophagales</taxon>
        <taxon>Cytophagaceae</taxon>
        <taxon>Siphonobacter</taxon>
    </lineage>
</organism>
<keyword evidence="1" id="KW-0732">Signal</keyword>
<protein>
    <recommendedName>
        <fullName evidence="4">Outer membrane protein beta-barrel domain-containing protein</fullName>
    </recommendedName>
</protein>
<gene>
    <name evidence="2" type="ORF">SAMN04488090_1474</name>
</gene>
<accession>A0A1G9M7U5</accession>